<dbReference type="InterPro" id="IPR036397">
    <property type="entry name" value="RNaseH_sf"/>
</dbReference>
<dbReference type="Gene3D" id="3.30.420.10">
    <property type="entry name" value="Ribonuclease H-like superfamily/Ribonuclease H"/>
    <property type="match status" value="1"/>
</dbReference>
<evidence type="ECO:0000313" key="2">
    <source>
        <dbReference type="Proteomes" id="UP000807025"/>
    </source>
</evidence>
<dbReference type="SUPFAM" id="SSF53098">
    <property type="entry name" value="Ribonuclease H-like"/>
    <property type="match status" value="1"/>
</dbReference>
<dbReference type="EMBL" id="MU154748">
    <property type="protein sequence ID" value="KAF9487811.1"/>
    <property type="molecule type" value="Genomic_DNA"/>
</dbReference>
<dbReference type="Proteomes" id="UP000807025">
    <property type="component" value="Unassembled WGS sequence"/>
</dbReference>
<keyword evidence="2" id="KW-1185">Reference proteome</keyword>
<proteinExistence type="predicted"/>
<sequence>MCTDKALELLATLPEKWDPKRVPDEMNVVVNPEGDWEVFDPQLVMAMTIKDVFRVFTDGDQSNALLTMQQAKADVSTIQLATDGSCEGQGEQLANAGFRIFYAEGDPRNLAVKVPNTMAQMNQVVEMLALLEAIQANPVTRSMRKMENEGYISTMNADIIKRTVEVQQERENKDQMD</sequence>
<reference evidence="1" key="1">
    <citation type="submission" date="2020-11" db="EMBL/GenBank/DDBJ databases">
        <authorList>
            <consortium name="DOE Joint Genome Institute"/>
            <person name="Ahrendt S."/>
            <person name="Riley R."/>
            <person name="Andreopoulos W."/>
            <person name="Labutti K."/>
            <person name="Pangilinan J."/>
            <person name="Ruiz-Duenas F.J."/>
            <person name="Barrasa J.M."/>
            <person name="Sanchez-Garcia M."/>
            <person name="Camarero S."/>
            <person name="Miyauchi S."/>
            <person name="Serrano A."/>
            <person name="Linde D."/>
            <person name="Babiker R."/>
            <person name="Drula E."/>
            <person name="Ayuso-Fernandez I."/>
            <person name="Pacheco R."/>
            <person name="Padilla G."/>
            <person name="Ferreira P."/>
            <person name="Barriuso J."/>
            <person name="Kellner H."/>
            <person name="Castanera R."/>
            <person name="Alfaro M."/>
            <person name="Ramirez L."/>
            <person name="Pisabarro A.G."/>
            <person name="Kuo A."/>
            <person name="Tritt A."/>
            <person name="Lipzen A."/>
            <person name="He G."/>
            <person name="Yan M."/>
            <person name="Ng V."/>
            <person name="Cullen D."/>
            <person name="Martin F."/>
            <person name="Rosso M.-N."/>
            <person name="Henrissat B."/>
            <person name="Hibbett D."/>
            <person name="Martinez A.T."/>
            <person name="Grigoriev I.V."/>
        </authorList>
    </citation>
    <scope>NUCLEOTIDE SEQUENCE</scope>
    <source>
        <strain evidence="1">ATCC 90797</strain>
    </source>
</reference>
<protein>
    <submittedName>
        <fullName evidence="1">Uncharacterized protein</fullName>
    </submittedName>
</protein>
<dbReference type="AlphaFoldDB" id="A0A9P5ZI00"/>
<comment type="caution">
    <text evidence="1">The sequence shown here is derived from an EMBL/GenBank/DDBJ whole genome shotgun (WGS) entry which is preliminary data.</text>
</comment>
<accession>A0A9P5ZI00</accession>
<dbReference type="OrthoDB" id="2728078at2759"/>
<dbReference type="InterPro" id="IPR012337">
    <property type="entry name" value="RNaseH-like_sf"/>
</dbReference>
<organism evidence="1 2">
    <name type="scientific">Pleurotus eryngii</name>
    <name type="common">Boletus of the steppes</name>
    <dbReference type="NCBI Taxonomy" id="5323"/>
    <lineage>
        <taxon>Eukaryota</taxon>
        <taxon>Fungi</taxon>
        <taxon>Dikarya</taxon>
        <taxon>Basidiomycota</taxon>
        <taxon>Agaricomycotina</taxon>
        <taxon>Agaricomycetes</taxon>
        <taxon>Agaricomycetidae</taxon>
        <taxon>Agaricales</taxon>
        <taxon>Pleurotineae</taxon>
        <taxon>Pleurotaceae</taxon>
        <taxon>Pleurotus</taxon>
    </lineage>
</organism>
<evidence type="ECO:0000313" key="1">
    <source>
        <dbReference type="EMBL" id="KAF9487811.1"/>
    </source>
</evidence>
<name>A0A9P5ZI00_PLEER</name>
<dbReference type="GO" id="GO:0003676">
    <property type="term" value="F:nucleic acid binding"/>
    <property type="evidence" value="ECO:0007669"/>
    <property type="project" value="InterPro"/>
</dbReference>
<gene>
    <name evidence="1" type="ORF">BDN71DRAFT_1436573</name>
</gene>